<comment type="subcellular location">
    <subcellularLocation>
        <location evidence="1">Membrane</location>
        <topology evidence="1">Multi-pass membrane protein</topology>
    </subcellularLocation>
</comment>
<dbReference type="GO" id="GO:0005272">
    <property type="term" value="F:sodium channel activity"/>
    <property type="evidence" value="ECO:0007669"/>
    <property type="project" value="UniProtKB-KW"/>
</dbReference>
<sequence>GAPTFLTKCNWMGKEIDCEKIFQPLYTDEGLCQTFNMLSKKQMFTNETYYS</sequence>
<proteinExistence type="inferred from homology"/>
<organism evidence="13 14">
    <name type="scientific">Hypothenemus hampei</name>
    <name type="common">Coffee berry borer</name>
    <dbReference type="NCBI Taxonomy" id="57062"/>
    <lineage>
        <taxon>Eukaryota</taxon>
        <taxon>Metazoa</taxon>
        <taxon>Ecdysozoa</taxon>
        <taxon>Arthropoda</taxon>
        <taxon>Hexapoda</taxon>
        <taxon>Insecta</taxon>
        <taxon>Pterygota</taxon>
        <taxon>Neoptera</taxon>
        <taxon>Endopterygota</taxon>
        <taxon>Coleoptera</taxon>
        <taxon>Polyphaga</taxon>
        <taxon>Cucujiformia</taxon>
        <taxon>Curculionidae</taxon>
        <taxon>Scolytinae</taxon>
        <taxon>Hypothenemus</taxon>
    </lineage>
</organism>
<evidence type="ECO:0000256" key="8">
    <source>
        <dbReference type="ARBA" id="ARBA00023065"/>
    </source>
</evidence>
<keyword evidence="3 12" id="KW-0813">Transport</keyword>
<evidence type="ECO:0000256" key="11">
    <source>
        <dbReference type="ARBA" id="ARBA00023303"/>
    </source>
</evidence>
<protein>
    <submittedName>
        <fullName evidence="13">Uncharacterized protein</fullName>
    </submittedName>
</protein>
<evidence type="ECO:0000256" key="3">
    <source>
        <dbReference type="ARBA" id="ARBA00022448"/>
    </source>
</evidence>
<accession>A0ABD1EPG5</accession>
<name>A0ABD1EPG5_HYPHA</name>
<keyword evidence="9" id="KW-0472">Membrane</keyword>
<keyword evidence="6" id="KW-1133">Transmembrane helix</keyword>
<evidence type="ECO:0000313" key="13">
    <source>
        <dbReference type="EMBL" id="KAL1497370.1"/>
    </source>
</evidence>
<evidence type="ECO:0000313" key="14">
    <source>
        <dbReference type="Proteomes" id="UP001566132"/>
    </source>
</evidence>
<dbReference type="Pfam" id="PF00858">
    <property type="entry name" value="ASC"/>
    <property type="match status" value="1"/>
</dbReference>
<evidence type="ECO:0000256" key="10">
    <source>
        <dbReference type="ARBA" id="ARBA00023201"/>
    </source>
</evidence>
<dbReference type="InterPro" id="IPR001873">
    <property type="entry name" value="ENaC"/>
</dbReference>
<keyword evidence="5 12" id="KW-0812">Transmembrane</keyword>
<comment type="caution">
    <text evidence="13">The sequence shown here is derived from an EMBL/GenBank/DDBJ whole genome shotgun (WGS) entry which is preliminary data.</text>
</comment>
<dbReference type="Proteomes" id="UP001566132">
    <property type="component" value="Unassembled WGS sequence"/>
</dbReference>
<keyword evidence="8 12" id="KW-0406">Ion transport</keyword>
<dbReference type="GO" id="GO:0016020">
    <property type="term" value="C:membrane"/>
    <property type="evidence" value="ECO:0007669"/>
    <property type="project" value="UniProtKB-SubCell"/>
</dbReference>
<reference evidence="13 14" key="1">
    <citation type="submission" date="2024-05" db="EMBL/GenBank/DDBJ databases">
        <title>Genetic variation in Jamaican populations of the coffee berry borer (Hypothenemus hampei).</title>
        <authorList>
            <person name="Errbii M."/>
            <person name="Myrie A."/>
        </authorList>
    </citation>
    <scope>NUCLEOTIDE SEQUENCE [LARGE SCALE GENOMIC DNA]</scope>
    <source>
        <strain evidence="13">JA-Hopewell-2020-01-JO</strain>
        <tissue evidence="13">Whole body</tissue>
    </source>
</reference>
<keyword evidence="7" id="KW-0915">Sodium</keyword>
<evidence type="ECO:0000256" key="4">
    <source>
        <dbReference type="ARBA" id="ARBA00022461"/>
    </source>
</evidence>
<evidence type="ECO:0000256" key="2">
    <source>
        <dbReference type="ARBA" id="ARBA00007193"/>
    </source>
</evidence>
<keyword evidence="11 12" id="KW-0407">Ion channel</keyword>
<feature type="non-terminal residue" evidence="13">
    <location>
        <position position="1"/>
    </location>
</feature>
<evidence type="ECO:0000256" key="6">
    <source>
        <dbReference type="ARBA" id="ARBA00022989"/>
    </source>
</evidence>
<evidence type="ECO:0000256" key="9">
    <source>
        <dbReference type="ARBA" id="ARBA00023136"/>
    </source>
</evidence>
<evidence type="ECO:0000256" key="12">
    <source>
        <dbReference type="RuleBase" id="RU000679"/>
    </source>
</evidence>
<evidence type="ECO:0000256" key="5">
    <source>
        <dbReference type="ARBA" id="ARBA00022692"/>
    </source>
</evidence>
<evidence type="ECO:0000256" key="7">
    <source>
        <dbReference type="ARBA" id="ARBA00023053"/>
    </source>
</evidence>
<dbReference type="AlphaFoldDB" id="A0ABD1EPG5"/>
<keyword evidence="4 12" id="KW-0894">Sodium channel</keyword>
<evidence type="ECO:0000256" key="1">
    <source>
        <dbReference type="ARBA" id="ARBA00004141"/>
    </source>
</evidence>
<comment type="similarity">
    <text evidence="2 12">Belongs to the amiloride-sensitive sodium channel (TC 1.A.6) family.</text>
</comment>
<keyword evidence="10 12" id="KW-0739">Sodium transport</keyword>
<dbReference type="EMBL" id="JBDJPC010000006">
    <property type="protein sequence ID" value="KAL1497370.1"/>
    <property type="molecule type" value="Genomic_DNA"/>
</dbReference>
<dbReference type="Gene3D" id="2.60.470.10">
    <property type="entry name" value="Acid-sensing ion channels like domains"/>
    <property type="match status" value="1"/>
</dbReference>
<keyword evidence="14" id="KW-1185">Reference proteome</keyword>
<gene>
    <name evidence="13" type="ORF">ABEB36_008351</name>
</gene>